<dbReference type="SUPFAM" id="SSF49562">
    <property type="entry name" value="C2 domain (Calcium/lipid-binding domain, CaLB)"/>
    <property type="match status" value="1"/>
</dbReference>
<evidence type="ECO:0000313" key="4">
    <source>
        <dbReference type="Proteomes" id="UP000735302"/>
    </source>
</evidence>
<feature type="region of interest" description="Disordered" evidence="1">
    <location>
        <begin position="77"/>
        <end position="251"/>
    </location>
</feature>
<gene>
    <name evidence="3" type="ORF">PoB_003082500</name>
</gene>
<name>A0AAV4ABX5_9GAST</name>
<dbReference type="Pfam" id="PF10409">
    <property type="entry name" value="PTEN_C2"/>
    <property type="match status" value="1"/>
</dbReference>
<feature type="domain" description="C2 tensin-type" evidence="2">
    <location>
        <begin position="1"/>
        <end position="71"/>
    </location>
</feature>
<evidence type="ECO:0000259" key="2">
    <source>
        <dbReference type="PROSITE" id="PS51182"/>
    </source>
</evidence>
<organism evidence="3 4">
    <name type="scientific">Plakobranchus ocellatus</name>
    <dbReference type="NCBI Taxonomy" id="259542"/>
    <lineage>
        <taxon>Eukaryota</taxon>
        <taxon>Metazoa</taxon>
        <taxon>Spiralia</taxon>
        <taxon>Lophotrochozoa</taxon>
        <taxon>Mollusca</taxon>
        <taxon>Gastropoda</taxon>
        <taxon>Heterobranchia</taxon>
        <taxon>Euthyneura</taxon>
        <taxon>Panpulmonata</taxon>
        <taxon>Sacoglossa</taxon>
        <taxon>Placobranchoidea</taxon>
        <taxon>Plakobranchidae</taxon>
        <taxon>Plakobranchus</taxon>
    </lineage>
</organism>
<dbReference type="InterPro" id="IPR014020">
    <property type="entry name" value="Tensin_C2-dom"/>
</dbReference>
<dbReference type="InterPro" id="IPR035892">
    <property type="entry name" value="C2_domain_sf"/>
</dbReference>
<evidence type="ECO:0000313" key="3">
    <source>
        <dbReference type="EMBL" id="GFO04320.1"/>
    </source>
</evidence>
<dbReference type="EMBL" id="BLXT01003738">
    <property type="protein sequence ID" value="GFO04320.1"/>
    <property type="molecule type" value="Genomic_DNA"/>
</dbReference>
<feature type="compositionally biased region" description="Low complexity" evidence="1">
    <location>
        <begin position="127"/>
        <end position="159"/>
    </location>
</feature>
<comment type="caution">
    <text evidence="3">The sequence shown here is derived from an EMBL/GenBank/DDBJ whole genome shotgun (WGS) entry which is preliminary data.</text>
</comment>
<evidence type="ECO:0000256" key="1">
    <source>
        <dbReference type="SAM" id="MobiDB-lite"/>
    </source>
</evidence>
<accession>A0AAV4ABX5</accession>
<feature type="compositionally biased region" description="Low complexity" evidence="1">
    <location>
        <begin position="195"/>
        <end position="210"/>
    </location>
</feature>
<keyword evidence="4" id="KW-1185">Reference proteome</keyword>
<dbReference type="Proteomes" id="UP000735302">
    <property type="component" value="Unassembled WGS sequence"/>
</dbReference>
<protein>
    <submittedName>
        <fullName evidence="3">Phosphatidylinositol 3,4,5-trisphosphate 3-phosphatase and dual-specificity protein phosphatase pten</fullName>
    </submittedName>
</protein>
<proteinExistence type="predicted"/>
<feature type="compositionally biased region" description="Acidic residues" evidence="1">
    <location>
        <begin position="236"/>
        <end position="245"/>
    </location>
</feature>
<reference evidence="3 4" key="1">
    <citation type="journal article" date="2021" name="Elife">
        <title>Chloroplast acquisition without the gene transfer in kleptoplastic sea slugs, Plakobranchus ocellatus.</title>
        <authorList>
            <person name="Maeda T."/>
            <person name="Takahashi S."/>
            <person name="Yoshida T."/>
            <person name="Shimamura S."/>
            <person name="Takaki Y."/>
            <person name="Nagai Y."/>
            <person name="Toyoda A."/>
            <person name="Suzuki Y."/>
            <person name="Arimoto A."/>
            <person name="Ishii H."/>
            <person name="Satoh N."/>
            <person name="Nishiyama T."/>
            <person name="Hasebe M."/>
            <person name="Maruyama T."/>
            <person name="Minagawa J."/>
            <person name="Obokata J."/>
            <person name="Shigenobu S."/>
        </authorList>
    </citation>
    <scope>NUCLEOTIDE SEQUENCE [LARGE SCALE GENOMIC DNA]</scope>
</reference>
<dbReference type="Gene3D" id="2.60.40.1110">
    <property type="match status" value="1"/>
</dbReference>
<dbReference type="PROSITE" id="PS51182">
    <property type="entry name" value="C2_TENSIN"/>
    <property type="match status" value="1"/>
</dbReference>
<sequence length="251" mass="27911">MFHFWFNTFFVRDREHQNQNGAAHSFHSGNYEHNEILSLTLCKSELDRANKDKAHRFFSPNFRVRVYFSVMHDSGSSTLERSRSADDMTGGDRSFPFHYHPVMQLPGKPGPPPHIQTSPNLLHPVKSGSSRGGWSSPSSPVAPQLPVSSLTPPLPSATSSKHKHSSGPSGRTCIDKYSLLASDSHHPHSPHHKSPTQLPSSSTSSQQLPPQHHHSQVMFYGGCNSDVDSDHQDNLSDTDLDEWSDCDITQV</sequence>
<dbReference type="AlphaFoldDB" id="A0AAV4ABX5"/>